<reference evidence="1" key="2">
    <citation type="submission" date="2023-05" db="EMBL/GenBank/DDBJ databases">
        <authorList>
            <consortium name="Lawrence Berkeley National Laboratory"/>
            <person name="Steindorff A."/>
            <person name="Hensen N."/>
            <person name="Bonometti L."/>
            <person name="Westerberg I."/>
            <person name="Brannstrom I.O."/>
            <person name="Guillou S."/>
            <person name="Cros-Aarteil S."/>
            <person name="Calhoun S."/>
            <person name="Haridas S."/>
            <person name="Kuo A."/>
            <person name="Mondo S."/>
            <person name="Pangilinan J."/>
            <person name="Riley R."/>
            <person name="Labutti K."/>
            <person name="Andreopoulos B."/>
            <person name="Lipzen A."/>
            <person name="Chen C."/>
            <person name="Yanf M."/>
            <person name="Daum C."/>
            <person name="Ng V."/>
            <person name="Clum A."/>
            <person name="Ohm R."/>
            <person name="Martin F."/>
            <person name="Silar P."/>
            <person name="Natvig D."/>
            <person name="Lalanne C."/>
            <person name="Gautier V."/>
            <person name="Ament-Velasquez S.L."/>
            <person name="Kruys A."/>
            <person name="Hutchinson M.I."/>
            <person name="Powell A.J."/>
            <person name="Barry K."/>
            <person name="Miller A.N."/>
            <person name="Grigoriev I.V."/>
            <person name="Debuchy R."/>
            <person name="Gladieux P."/>
            <person name="Thoren M.H."/>
            <person name="Johannesson H."/>
        </authorList>
    </citation>
    <scope>NUCLEOTIDE SEQUENCE</scope>
    <source>
        <strain evidence="1">CBS 123565</strain>
    </source>
</reference>
<proteinExistence type="predicted"/>
<sequence length="265" mass="29248">MARGGSFGSWKSEPKAMVLYMLADDSGTKWTPCRCDWLTGWATVAVFAGKTPPIGTRQPQSRRIPAFLPSSPLVSILNSILCAPQLLQRIRIDVSECNRWIPQNSGLAPFDRISRTKTMHKHLPPHLTQAPSLDVCCCHRPSAAGQKRLMRGARPARHSAGTPAGTCTYRHAIVKESIWCLPCGTRPAARSSCLRACVPARIIPPANHGTGFVFCPGNTTHSLSCMNAPAERNPQNSNTLAPKMRQPRIERGAHRWQRWILPLNH</sequence>
<keyword evidence="2" id="KW-1185">Reference proteome</keyword>
<dbReference type="EMBL" id="MU853404">
    <property type="protein sequence ID" value="KAK4136156.1"/>
    <property type="molecule type" value="Genomic_DNA"/>
</dbReference>
<reference evidence="1" key="1">
    <citation type="journal article" date="2023" name="Mol. Phylogenet. Evol.">
        <title>Genome-scale phylogeny and comparative genomics of the fungal order Sordariales.</title>
        <authorList>
            <person name="Hensen N."/>
            <person name="Bonometti L."/>
            <person name="Westerberg I."/>
            <person name="Brannstrom I.O."/>
            <person name="Guillou S."/>
            <person name="Cros-Aarteil S."/>
            <person name="Calhoun S."/>
            <person name="Haridas S."/>
            <person name="Kuo A."/>
            <person name="Mondo S."/>
            <person name="Pangilinan J."/>
            <person name="Riley R."/>
            <person name="LaButti K."/>
            <person name="Andreopoulos B."/>
            <person name="Lipzen A."/>
            <person name="Chen C."/>
            <person name="Yan M."/>
            <person name="Daum C."/>
            <person name="Ng V."/>
            <person name="Clum A."/>
            <person name="Steindorff A."/>
            <person name="Ohm R.A."/>
            <person name="Martin F."/>
            <person name="Silar P."/>
            <person name="Natvig D.O."/>
            <person name="Lalanne C."/>
            <person name="Gautier V."/>
            <person name="Ament-Velasquez S.L."/>
            <person name="Kruys A."/>
            <person name="Hutchinson M.I."/>
            <person name="Powell A.J."/>
            <person name="Barry K."/>
            <person name="Miller A.N."/>
            <person name="Grigoriev I.V."/>
            <person name="Debuchy R."/>
            <person name="Gladieux P."/>
            <person name="Hiltunen Thoren M."/>
            <person name="Johannesson H."/>
        </authorList>
    </citation>
    <scope>NUCLEOTIDE SEQUENCE</scope>
    <source>
        <strain evidence="1">CBS 123565</strain>
    </source>
</reference>
<dbReference type="Proteomes" id="UP001304895">
    <property type="component" value="Unassembled WGS sequence"/>
</dbReference>
<dbReference type="AlphaFoldDB" id="A0AAN6UQP7"/>
<accession>A0AAN6UQP7</accession>
<name>A0AAN6UQP7_9PEZI</name>
<comment type="caution">
    <text evidence="1">The sequence shown here is derived from an EMBL/GenBank/DDBJ whole genome shotgun (WGS) entry which is preliminary data.</text>
</comment>
<protein>
    <submittedName>
        <fullName evidence="1">Uncharacterized protein</fullName>
    </submittedName>
</protein>
<evidence type="ECO:0000313" key="1">
    <source>
        <dbReference type="EMBL" id="KAK4136156.1"/>
    </source>
</evidence>
<evidence type="ECO:0000313" key="2">
    <source>
        <dbReference type="Proteomes" id="UP001304895"/>
    </source>
</evidence>
<organism evidence="1 2">
    <name type="scientific">Trichocladium antarcticum</name>
    <dbReference type="NCBI Taxonomy" id="1450529"/>
    <lineage>
        <taxon>Eukaryota</taxon>
        <taxon>Fungi</taxon>
        <taxon>Dikarya</taxon>
        <taxon>Ascomycota</taxon>
        <taxon>Pezizomycotina</taxon>
        <taxon>Sordariomycetes</taxon>
        <taxon>Sordariomycetidae</taxon>
        <taxon>Sordariales</taxon>
        <taxon>Chaetomiaceae</taxon>
        <taxon>Trichocladium</taxon>
    </lineage>
</organism>
<gene>
    <name evidence="1" type="ORF">BT67DRAFT_232262</name>
</gene>